<comment type="caution">
    <text evidence="1">The sequence shown here is derived from an EMBL/GenBank/DDBJ whole genome shotgun (WGS) entry which is preliminary data.</text>
</comment>
<sequence length="166" mass="17974">MPNLPEEVARLVAGEPPLDADEQAFPLLTVDERGHPHTALLSRAELEPAYDRAALYAVVAGTGTRANLRRHPYAALLAVDGTVCHHLKLRLIRSLAFGDVLGCVFAAVHHKRDSLGIPLSPIGFRTTRQLAELEDWRRSAEVLATLHKGLPNGVCQVMLPPGSGVK</sequence>
<keyword evidence="2" id="KW-1185">Reference proteome</keyword>
<accession>A0ABV7QYV6</accession>
<proteinExistence type="predicted"/>
<gene>
    <name evidence="1" type="ORF">ACFORO_45125</name>
</gene>
<dbReference type="RefSeq" id="WP_377896775.1">
    <property type="nucleotide sequence ID" value="NZ_JBHRWI010000078.1"/>
</dbReference>
<evidence type="ECO:0000313" key="1">
    <source>
        <dbReference type="EMBL" id="MFC3517409.1"/>
    </source>
</evidence>
<organism evidence="1 2">
    <name type="scientific">Amycolatopsis halotolerans</name>
    <dbReference type="NCBI Taxonomy" id="330083"/>
    <lineage>
        <taxon>Bacteria</taxon>
        <taxon>Bacillati</taxon>
        <taxon>Actinomycetota</taxon>
        <taxon>Actinomycetes</taxon>
        <taxon>Pseudonocardiales</taxon>
        <taxon>Pseudonocardiaceae</taxon>
        <taxon>Amycolatopsis</taxon>
    </lineage>
</organism>
<reference evidence="2" key="1">
    <citation type="journal article" date="2019" name="Int. J. Syst. Evol. Microbiol.">
        <title>The Global Catalogue of Microorganisms (GCM) 10K type strain sequencing project: providing services to taxonomists for standard genome sequencing and annotation.</title>
        <authorList>
            <consortium name="The Broad Institute Genomics Platform"/>
            <consortium name="The Broad Institute Genome Sequencing Center for Infectious Disease"/>
            <person name="Wu L."/>
            <person name="Ma J."/>
        </authorList>
    </citation>
    <scope>NUCLEOTIDE SEQUENCE [LARGE SCALE GENOMIC DNA]</scope>
    <source>
        <strain evidence="2">CGMCC 4.7682</strain>
    </source>
</reference>
<dbReference type="SUPFAM" id="SSF50475">
    <property type="entry name" value="FMN-binding split barrel"/>
    <property type="match status" value="1"/>
</dbReference>
<name>A0ABV7QYV6_9PSEU</name>
<evidence type="ECO:0000313" key="2">
    <source>
        <dbReference type="Proteomes" id="UP001595764"/>
    </source>
</evidence>
<protein>
    <recommendedName>
        <fullName evidence="3">Pyridoxamine 5'-phosphate oxidase</fullName>
    </recommendedName>
</protein>
<evidence type="ECO:0008006" key="3">
    <source>
        <dbReference type="Google" id="ProtNLM"/>
    </source>
</evidence>
<dbReference type="EMBL" id="JBHRWI010000078">
    <property type="protein sequence ID" value="MFC3517409.1"/>
    <property type="molecule type" value="Genomic_DNA"/>
</dbReference>
<dbReference type="Proteomes" id="UP001595764">
    <property type="component" value="Unassembled WGS sequence"/>
</dbReference>
<feature type="non-terminal residue" evidence="1">
    <location>
        <position position="166"/>
    </location>
</feature>